<evidence type="ECO:0000313" key="1">
    <source>
        <dbReference type="EMBL" id="SFV31384.1"/>
    </source>
</evidence>
<reference evidence="1 2" key="1">
    <citation type="submission" date="2016-10" db="EMBL/GenBank/DDBJ databases">
        <authorList>
            <person name="de Groot N.N."/>
        </authorList>
    </citation>
    <scope>NUCLEOTIDE SEQUENCE [LARGE SCALE GENOMIC DNA]</scope>
    <source>
        <strain evidence="1 2">IPL20</strain>
    </source>
</reference>
<sequence>MSHFRDARLVEDLELLVGSRARGKSRAAVRIEDIEALLQVPRNLRSKKAAGATVDPAEFNALVDDLTALYDIMRSLADALQGRVRP</sequence>
<dbReference type="STRING" id="429728.SAMN05216456_1324"/>
<gene>
    <name evidence="1" type="ORF">SAMN05216456_1324</name>
</gene>
<dbReference type="Proteomes" id="UP000199074">
    <property type="component" value="Unassembled WGS sequence"/>
</dbReference>
<protein>
    <submittedName>
        <fullName evidence="1">Uncharacterized protein</fullName>
    </submittedName>
</protein>
<dbReference type="RefSeq" id="WP_092422504.1">
    <property type="nucleotide sequence ID" value="NZ_FPCK01000001.1"/>
</dbReference>
<evidence type="ECO:0000313" key="2">
    <source>
        <dbReference type="Proteomes" id="UP000199074"/>
    </source>
</evidence>
<proteinExistence type="predicted"/>
<accession>A0A1I7N9L1</accession>
<dbReference type="EMBL" id="FPCK01000001">
    <property type="protein sequence ID" value="SFV31384.1"/>
    <property type="molecule type" value="Genomic_DNA"/>
</dbReference>
<dbReference type="AlphaFoldDB" id="A0A1I7N9L1"/>
<name>A0A1I7N9L1_9HYPH</name>
<keyword evidence="2" id="KW-1185">Reference proteome</keyword>
<organism evidence="1 2">
    <name type="scientific">Devosia crocina</name>
    <dbReference type="NCBI Taxonomy" id="429728"/>
    <lineage>
        <taxon>Bacteria</taxon>
        <taxon>Pseudomonadati</taxon>
        <taxon>Pseudomonadota</taxon>
        <taxon>Alphaproteobacteria</taxon>
        <taxon>Hyphomicrobiales</taxon>
        <taxon>Devosiaceae</taxon>
        <taxon>Devosia</taxon>
    </lineage>
</organism>